<dbReference type="Pfam" id="PF04193">
    <property type="entry name" value="PQ-loop"/>
    <property type="match status" value="2"/>
</dbReference>
<dbReference type="AlphaFoldDB" id="A0A6A6HP47"/>
<keyword evidence="3 6" id="KW-1133">Transmembrane helix</keyword>
<dbReference type="PANTHER" id="PTHR16201:SF11">
    <property type="entry name" value="PQ-LOOP REPEAT-CONTAINING PROTEIN"/>
    <property type="match status" value="1"/>
</dbReference>
<feature type="transmembrane region" description="Helical" evidence="6">
    <location>
        <begin position="254"/>
        <end position="277"/>
    </location>
</feature>
<feature type="transmembrane region" description="Helical" evidence="6">
    <location>
        <begin position="14"/>
        <end position="34"/>
    </location>
</feature>
<dbReference type="PANTHER" id="PTHR16201">
    <property type="entry name" value="SEVEN TRANSMEMBRANE PROTEIN 1-RELATED"/>
    <property type="match status" value="1"/>
</dbReference>
<accession>A0A6A6HP47</accession>
<dbReference type="Gene3D" id="1.20.1280.290">
    <property type="match status" value="2"/>
</dbReference>
<feature type="transmembrane region" description="Helical" evidence="6">
    <location>
        <begin position="223"/>
        <end position="242"/>
    </location>
</feature>
<dbReference type="SMART" id="SM00679">
    <property type="entry name" value="CTNS"/>
    <property type="match status" value="2"/>
</dbReference>
<comment type="subcellular location">
    <subcellularLocation>
        <location evidence="1">Membrane</location>
        <topology evidence="1">Multi-pass membrane protein</topology>
    </subcellularLocation>
</comment>
<feature type="compositionally biased region" description="Polar residues" evidence="5">
    <location>
        <begin position="295"/>
        <end position="308"/>
    </location>
</feature>
<evidence type="ECO:0000313" key="8">
    <source>
        <dbReference type="Proteomes" id="UP000800092"/>
    </source>
</evidence>
<evidence type="ECO:0008006" key="9">
    <source>
        <dbReference type="Google" id="ProtNLM"/>
    </source>
</evidence>
<evidence type="ECO:0000256" key="1">
    <source>
        <dbReference type="ARBA" id="ARBA00004141"/>
    </source>
</evidence>
<feature type="transmembrane region" description="Helical" evidence="6">
    <location>
        <begin position="55"/>
        <end position="74"/>
    </location>
</feature>
<dbReference type="GO" id="GO:0016020">
    <property type="term" value="C:membrane"/>
    <property type="evidence" value="ECO:0007669"/>
    <property type="project" value="UniProtKB-SubCell"/>
</dbReference>
<feature type="transmembrane region" description="Helical" evidence="6">
    <location>
        <begin position="94"/>
        <end position="120"/>
    </location>
</feature>
<evidence type="ECO:0000256" key="4">
    <source>
        <dbReference type="ARBA" id="ARBA00023136"/>
    </source>
</evidence>
<reference evidence="7" key="1">
    <citation type="journal article" date="2020" name="Stud. Mycol.">
        <title>101 Dothideomycetes genomes: a test case for predicting lifestyles and emergence of pathogens.</title>
        <authorList>
            <person name="Haridas S."/>
            <person name="Albert R."/>
            <person name="Binder M."/>
            <person name="Bloem J."/>
            <person name="Labutti K."/>
            <person name="Salamov A."/>
            <person name="Andreopoulos B."/>
            <person name="Baker S."/>
            <person name="Barry K."/>
            <person name="Bills G."/>
            <person name="Bluhm B."/>
            <person name="Cannon C."/>
            <person name="Castanera R."/>
            <person name="Culley D."/>
            <person name="Daum C."/>
            <person name="Ezra D."/>
            <person name="Gonzalez J."/>
            <person name="Henrissat B."/>
            <person name="Kuo A."/>
            <person name="Liang C."/>
            <person name="Lipzen A."/>
            <person name="Lutzoni F."/>
            <person name="Magnuson J."/>
            <person name="Mondo S."/>
            <person name="Nolan M."/>
            <person name="Ohm R."/>
            <person name="Pangilinan J."/>
            <person name="Park H.-J."/>
            <person name="Ramirez L."/>
            <person name="Alfaro M."/>
            <person name="Sun H."/>
            <person name="Tritt A."/>
            <person name="Yoshinaga Y."/>
            <person name="Zwiers L.-H."/>
            <person name="Turgeon B."/>
            <person name="Goodwin S."/>
            <person name="Spatafora J."/>
            <person name="Crous P."/>
            <person name="Grigoriev I."/>
        </authorList>
    </citation>
    <scope>NUCLEOTIDE SEQUENCE</scope>
    <source>
        <strain evidence="7">Tuck. ex Michener</strain>
    </source>
</reference>
<organism evidence="7 8">
    <name type="scientific">Viridothelium virens</name>
    <name type="common">Speckled blister lichen</name>
    <name type="synonym">Trypethelium virens</name>
    <dbReference type="NCBI Taxonomy" id="1048519"/>
    <lineage>
        <taxon>Eukaryota</taxon>
        <taxon>Fungi</taxon>
        <taxon>Dikarya</taxon>
        <taxon>Ascomycota</taxon>
        <taxon>Pezizomycotina</taxon>
        <taxon>Dothideomycetes</taxon>
        <taxon>Dothideomycetes incertae sedis</taxon>
        <taxon>Trypetheliales</taxon>
        <taxon>Trypetheliaceae</taxon>
        <taxon>Viridothelium</taxon>
    </lineage>
</organism>
<sequence>MEAFNFKGSRCQDLASPSITNFVISWILVIGILISYLPQHYRIIARRSSAGISPYFILLGSTSSTCAVANILVLPLTRTDFKCCEEISPFACTAALLGIAQVGMQWSCFFLIMLLFLIFFPRSTSTTSAARSSATSSPNAATSSSASPSATTTSPLPPFRDALIVVSTSLLFLILIFLTSIFTLANHSSHAQRLADVLGLGSTLLASIQYIPQLYTTWRLQSVLSLSIPMMLIQTPGSFLWAASLAARLGWEGWSAWAVYGVTGCLQGILLGMGIAFEVRDWRKRNGGRGMGGASNDNDNGSVASSYASAEGHFDENEDIDELRAEDEHTPLLRRGSPG</sequence>
<dbReference type="OrthoDB" id="19344at2759"/>
<name>A0A6A6HP47_VIRVR</name>
<proteinExistence type="predicted"/>
<feature type="region of interest" description="Disordered" evidence="5">
    <location>
        <begin position="131"/>
        <end position="154"/>
    </location>
</feature>
<evidence type="ECO:0000313" key="7">
    <source>
        <dbReference type="EMBL" id="KAF2239875.1"/>
    </source>
</evidence>
<evidence type="ECO:0000256" key="6">
    <source>
        <dbReference type="SAM" id="Phobius"/>
    </source>
</evidence>
<dbReference type="InterPro" id="IPR006603">
    <property type="entry name" value="PQ-loop_rpt"/>
</dbReference>
<keyword evidence="4 6" id="KW-0472">Membrane</keyword>
<evidence type="ECO:0000256" key="2">
    <source>
        <dbReference type="ARBA" id="ARBA00022692"/>
    </source>
</evidence>
<protein>
    <recommendedName>
        <fullName evidence="9">PQ loop repeat protein</fullName>
    </recommendedName>
</protein>
<gene>
    <name evidence="7" type="ORF">EV356DRAFT_527732</name>
</gene>
<feature type="region of interest" description="Disordered" evidence="5">
    <location>
        <begin position="288"/>
        <end position="339"/>
    </location>
</feature>
<keyword evidence="8" id="KW-1185">Reference proteome</keyword>
<feature type="transmembrane region" description="Helical" evidence="6">
    <location>
        <begin position="162"/>
        <end position="185"/>
    </location>
</feature>
<keyword evidence="2 6" id="KW-0812">Transmembrane</keyword>
<evidence type="ECO:0000256" key="3">
    <source>
        <dbReference type="ARBA" id="ARBA00022989"/>
    </source>
</evidence>
<evidence type="ECO:0000256" key="5">
    <source>
        <dbReference type="SAM" id="MobiDB-lite"/>
    </source>
</evidence>
<feature type="compositionally biased region" description="Basic and acidic residues" evidence="5">
    <location>
        <begin position="322"/>
        <end position="331"/>
    </location>
</feature>
<feature type="transmembrane region" description="Helical" evidence="6">
    <location>
        <begin position="191"/>
        <end position="211"/>
    </location>
</feature>
<dbReference type="InterPro" id="IPR051415">
    <property type="entry name" value="LAAT-1"/>
</dbReference>
<dbReference type="EMBL" id="ML991771">
    <property type="protein sequence ID" value="KAF2239875.1"/>
    <property type="molecule type" value="Genomic_DNA"/>
</dbReference>
<dbReference type="Proteomes" id="UP000800092">
    <property type="component" value="Unassembled WGS sequence"/>
</dbReference>